<dbReference type="OrthoDB" id="4217619at2759"/>
<dbReference type="Gramene" id="ESW12134">
    <property type="protein sequence ID" value="ESW12134"/>
    <property type="gene ID" value="PHAVU_008G087400g"/>
</dbReference>
<evidence type="ECO:0000313" key="2">
    <source>
        <dbReference type="Proteomes" id="UP000000226"/>
    </source>
</evidence>
<accession>V7B2T7</accession>
<dbReference type="EMBL" id="CM002295">
    <property type="protein sequence ID" value="ESW12134.1"/>
    <property type="molecule type" value="Genomic_DNA"/>
</dbReference>
<evidence type="ECO:0000313" key="1">
    <source>
        <dbReference type="EMBL" id="ESW12134.1"/>
    </source>
</evidence>
<protein>
    <submittedName>
        <fullName evidence="1">Uncharacterized protein</fullName>
    </submittedName>
</protein>
<organism evidence="1 2">
    <name type="scientific">Phaseolus vulgaris</name>
    <name type="common">Kidney bean</name>
    <name type="synonym">French bean</name>
    <dbReference type="NCBI Taxonomy" id="3885"/>
    <lineage>
        <taxon>Eukaryota</taxon>
        <taxon>Viridiplantae</taxon>
        <taxon>Streptophyta</taxon>
        <taxon>Embryophyta</taxon>
        <taxon>Tracheophyta</taxon>
        <taxon>Spermatophyta</taxon>
        <taxon>Magnoliopsida</taxon>
        <taxon>eudicotyledons</taxon>
        <taxon>Gunneridae</taxon>
        <taxon>Pentapetalae</taxon>
        <taxon>rosids</taxon>
        <taxon>fabids</taxon>
        <taxon>Fabales</taxon>
        <taxon>Fabaceae</taxon>
        <taxon>Papilionoideae</taxon>
        <taxon>50 kb inversion clade</taxon>
        <taxon>NPAAA clade</taxon>
        <taxon>indigoferoid/millettioid clade</taxon>
        <taxon>Phaseoleae</taxon>
        <taxon>Phaseolus</taxon>
    </lineage>
</organism>
<sequence>MVITQFLKLETLLDDSVSKNIELQIERGGTSKTLTLLVRFFILGYLLLSKDNLVEYDLTYGFRGWRWWLFQ</sequence>
<proteinExistence type="predicted"/>
<reference evidence="2" key="1">
    <citation type="journal article" date="2014" name="Nat. Genet.">
        <title>A reference genome for common bean and genome-wide analysis of dual domestications.</title>
        <authorList>
            <person name="Schmutz J."/>
            <person name="McClean P.E."/>
            <person name="Mamidi S."/>
            <person name="Wu G.A."/>
            <person name="Cannon S.B."/>
            <person name="Grimwood J."/>
            <person name="Jenkins J."/>
            <person name="Shu S."/>
            <person name="Song Q."/>
            <person name="Chavarro C."/>
            <person name="Torres-Torres M."/>
            <person name="Geffroy V."/>
            <person name="Moghaddam S.M."/>
            <person name="Gao D."/>
            <person name="Abernathy B."/>
            <person name="Barry K."/>
            <person name="Blair M."/>
            <person name="Brick M.A."/>
            <person name="Chovatia M."/>
            <person name="Gepts P."/>
            <person name="Goodstein D.M."/>
            <person name="Gonzales M."/>
            <person name="Hellsten U."/>
            <person name="Hyten D.L."/>
            <person name="Jia G."/>
            <person name="Kelly J.D."/>
            <person name="Kudrna D."/>
            <person name="Lee R."/>
            <person name="Richard M.M."/>
            <person name="Miklas P.N."/>
            <person name="Osorno J.M."/>
            <person name="Rodrigues J."/>
            <person name="Thareau V."/>
            <person name="Urrea C.A."/>
            <person name="Wang M."/>
            <person name="Yu Y."/>
            <person name="Zhang M."/>
            <person name="Wing R.A."/>
            <person name="Cregan P.B."/>
            <person name="Rokhsar D.S."/>
            <person name="Jackson S.A."/>
        </authorList>
    </citation>
    <scope>NUCLEOTIDE SEQUENCE [LARGE SCALE GENOMIC DNA]</scope>
    <source>
        <strain evidence="2">cv. G19833</strain>
    </source>
</reference>
<name>V7B2T7_PHAVU</name>
<dbReference type="STRING" id="3885.V7B2T7"/>
<gene>
    <name evidence="1" type="ORF">PHAVU_008G087400g</name>
</gene>
<keyword evidence="2" id="KW-1185">Reference proteome</keyword>
<dbReference type="Proteomes" id="UP000000226">
    <property type="component" value="Chromosome 8"/>
</dbReference>
<dbReference type="AlphaFoldDB" id="V7B2T7"/>